<dbReference type="InterPro" id="IPR002347">
    <property type="entry name" value="SDR_fam"/>
</dbReference>
<dbReference type="PANTHER" id="PTHR43544:SF7">
    <property type="entry name" value="NADB-LER2"/>
    <property type="match status" value="1"/>
</dbReference>
<reference evidence="4 5" key="1">
    <citation type="journal article" date="2020" name="ISME J.">
        <title>Uncovering the hidden diversity of litter-decomposition mechanisms in mushroom-forming fungi.</title>
        <authorList>
            <person name="Floudas D."/>
            <person name="Bentzer J."/>
            <person name="Ahren D."/>
            <person name="Johansson T."/>
            <person name="Persson P."/>
            <person name="Tunlid A."/>
        </authorList>
    </citation>
    <scope>NUCLEOTIDE SEQUENCE [LARGE SCALE GENOMIC DNA]</scope>
    <source>
        <strain evidence="4 5">CBS 101986</strain>
    </source>
</reference>
<dbReference type="PRINTS" id="PR00081">
    <property type="entry name" value="GDHRDH"/>
</dbReference>
<dbReference type="GO" id="GO:0005737">
    <property type="term" value="C:cytoplasm"/>
    <property type="evidence" value="ECO:0007669"/>
    <property type="project" value="TreeGrafter"/>
</dbReference>
<name>A0A8H5BR81_9AGAR</name>
<comment type="caution">
    <text evidence="4">The sequence shown here is derived from an EMBL/GenBank/DDBJ whole genome shotgun (WGS) entry which is preliminary data.</text>
</comment>
<dbReference type="AlphaFoldDB" id="A0A8H5BR81"/>
<dbReference type="Proteomes" id="UP000567179">
    <property type="component" value="Unassembled WGS sequence"/>
</dbReference>
<evidence type="ECO:0008006" key="6">
    <source>
        <dbReference type="Google" id="ProtNLM"/>
    </source>
</evidence>
<evidence type="ECO:0000256" key="1">
    <source>
        <dbReference type="ARBA" id="ARBA00006484"/>
    </source>
</evidence>
<dbReference type="Gene3D" id="3.40.50.720">
    <property type="entry name" value="NAD(P)-binding Rossmann-like Domain"/>
    <property type="match status" value="1"/>
</dbReference>
<sequence>MVSQTVYLITGASRGIGLGLVKELVTRHTNIAIVACVRDPDNAPTLEEVATAHPHAITVVRYIAGDAENNKDIVDKVKERFGGLDIVIANAGISNFLGTISETPADKMREHFEVNALAPLVLFQAVEKLLKASSNPKFIGMTSGAGSLSQFMDVPIGKFCYGSTKAVLNFMLRRIHFENDWITAFPLSPGLIITDMAQENAALDRTGFFDNIIKSYSMDMSVGAPMLVNIIESSTRATHGGEFMNIDGSKIAW</sequence>
<evidence type="ECO:0000313" key="5">
    <source>
        <dbReference type="Proteomes" id="UP000567179"/>
    </source>
</evidence>
<dbReference type="OrthoDB" id="9876299at2759"/>
<gene>
    <name evidence="4" type="ORF">D9619_013608</name>
</gene>
<evidence type="ECO:0000256" key="3">
    <source>
        <dbReference type="ARBA" id="ARBA00023002"/>
    </source>
</evidence>
<dbReference type="EMBL" id="JAACJJ010000006">
    <property type="protein sequence ID" value="KAF5328069.1"/>
    <property type="molecule type" value="Genomic_DNA"/>
</dbReference>
<dbReference type="InterPro" id="IPR036291">
    <property type="entry name" value="NAD(P)-bd_dom_sf"/>
</dbReference>
<evidence type="ECO:0000313" key="4">
    <source>
        <dbReference type="EMBL" id="KAF5328069.1"/>
    </source>
</evidence>
<dbReference type="InterPro" id="IPR051468">
    <property type="entry name" value="Fungal_SecMetab_SDRs"/>
</dbReference>
<dbReference type="GO" id="GO:0016491">
    <property type="term" value="F:oxidoreductase activity"/>
    <property type="evidence" value="ECO:0007669"/>
    <property type="project" value="UniProtKB-KW"/>
</dbReference>
<dbReference type="Pfam" id="PF00106">
    <property type="entry name" value="adh_short"/>
    <property type="match status" value="1"/>
</dbReference>
<proteinExistence type="inferred from homology"/>
<organism evidence="4 5">
    <name type="scientific">Psilocybe cf. subviscida</name>
    <dbReference type="NCBI Taxonomy" id="2480587"/>
    <lineage>
        <taxon>Eukaryota</taxon>
        <taxon>Fungi</taxon>
        <taxon>Dikarya</taxon>
        <taxon>Basidiomycota</taxon>
        <taxon>Agaricomycotina</taxon>
        <taxon>Agaricomycetes</taxon>
        <taxon>Agaricomycetidae</taxon>
        <taxon>Agaricales</taxon>
        <taxon>Agaricineae</taxon>
        <taxon>Strophariaceae</taxon>
        <taxon>Psilocybe</taxon>
    </lineage>
</organism>
<keyword evidence="3" id="KW-0560">Oxidoreductase</keyword>
<dbReference type="SUPFAM" id="SSF51735">
    <property type="entry name" value="NAD(P)-binding Rossmann-fold domains"/>
    <property type="match status" value="1"/>
</dbReference>
<protein>
    <recommendedName>
        <fullName evidence="6">NAD(P)-binding protein</fullName>
    </recommendedName>
</protein>
<accession>A0A8H5BR81</accession>
<evidence type="ECO:0000256" key="2">
    <source>
        <dbReference type="ARBA" id="ARBA00022857"/>
    </source>
</evidence>
<dbReference type="PANTHER" id="PTHR43544">
    <property type="entry name" value="SHORT-CHAIN DEHYDROGENASE/REDUCTASE"/>
    <property type="match status" value="1"/>
</dbReference>
<comment type="similarity">
    <text evidence="1">Belongs to the short-chain dehydrogenases/reductases (SDR) family.</text>
</comment>
<keyword evidence="5" id="KW-1185">Reference proteome</keyword>
<keyword evidence="2" id="KW-0521">NADP</keyword>